<feature type="transmembrane region" description="Helical" evidence="21">
    <location>
        <begin position="796"/>
        <end position="814"/>
    </location>
</feature>
<dbReference type="InterPro" id="IPR001757">
    <property type="entry name" value="P_typ_ATPase"/>
</dbReference>
<dbReference type="PROSITE" id="PS50846">
    <property type="entry name" value="HMA_2"/>
    <property type="match status" value="2"/>
</dbReference>
<dbReference type="CDD" id="cd02094">
    <property type="entry name" value="P-type_ATPase_Cu-like"/>
    <property type="match status" value="1"/>
</dbReference>
<dbReference type="AlphaFoldDB" id="B9L2L2"/>
<keyword evidence="16" id="KW-0186">Copper</keyword>
<feature type="transmembrane region" description="Helical" evidence="21">
    <location>
        <begin position="250"/>
        <end position="273"/>
    </location>
</feature>
<feature type="domain" description="HMA" evidence="22">
    <location>
        <begin position="14"/>
        <end position="80"/>
    </location>
</feature>
<dbReference type="HOGENOM" id="CLU_001771_0_3_0"/>
<dbReference type="EC" id="7.2.2.8" evidence="3"/>
<evidence type="ECO:0000256" key="20">
    <source>
        <dbReference type="ARBA" id="ARBA00049289"/>
    </source>
</evidence>
<keyword evidence="24" id="KW-1185">Reference proteome</keyword>
<evidence type="ECO:0000256" key="12">
    <source>
        <dbReference type="ARBA" id="ARBA00022840"/>
    </source>
</evidence>
<dbReference type="InterPro" id="IPR044492">
    <property type="entry name" value="P_typ_ATPase_HD_dom"/>
</dbReference>
<dbReference type="PROSITE" id="PS00154">
    <property type="entry name" value="ATPASE_E1_E2"/>
    <property type="match status" value="1"/>
</dbReference>
<dbReference type="Pfam" id="PF00403">
    <property type="entry name" value="HMA"/>
    <property type="match status" value="2"/>
</dbReference>
<comment type="catalytic activity">
    <reaction evidence="20">
        <text>Cu(+)(in) + ATP + H2O = Cu(+)(out) + ADP + phosphate + H(+)</text>
        <dbReference type="Rhea" id="RHEA:25792"/>
        <dbReference type="ChEBI" id="CHEBI:15377"/>
        <dbReference type="ChEBI" id="CHEBI:15378"/>
        <dbReference type="ChEBI" id="CHEBI:30616"/>
        <dbReference type="ChEBI" id="CHEBI:43474"/>
        <dbReference type="ChEBI" id="CHEBI:49552"/>
        <dbReference type="ChEBI" id="CHEBI:456216"/>
        <dbReference type="EC" id="7.2.2.8"/>
    </reaction>
</comment>
<dbReference type="GO" id="GO:0005886">
    <property type="term" value="C:plasma membrane"/>
    <property type="evidence" value="ECO:0007669"/>
    <property type="project" value="UniProtKB-SubCell"/>
</dbReference>
<dbReference type="InterPro" id="IPR036412">
    <property type="entry name" value="HAD-like_sf"/>
</dbReference>
<dbReference type="SFLD" id="SFLDG00002">
    <property type="entry name" value="C1.7:_P-type_atpase_like"/>
    <property type="match status" value="1"/>
</dbReference>
<dbReference type="Gene3D" id="2.70.150.10">
    <property type="entry name" value="Calcium-transporting ATPase, cytoplasmic transduction domain A"/>
    <property type="match status" value="1"/>
</dbReference>
<evidence type="ECO:0000256" key="1">
    <source>
        <dbReference type="ARBA" id="ARBA00004651"/>
    </source>
</evidence>
<dbReference type="SUPFAM" id="SSF56784">
    <property type="entry name" value="HAD-like"/>
    <property type="match status" value="1"/>
</dbReference>
<evidence type="ECO:0000256" key="13">
    <source>
        <dbReference type="ARBA" id="ARBA00022842"/>
    </source>
</evidence>
<dbReference type="PANTHER" id="PTHR43520:SF8">
    <property type="entry name" value="P-TYPE CU(+) TRANSPORTER"/>
    <property type="match status" value="1"/>
</dbReference>
<evidence type="ECO:0000256" key="19">
    <source>
        <dbReference type="ARBA" id="ARBA00033239"/>
    </source>
</evidence>
<dbReference type="RefSeq" id="WP_015922363.1">
    <property type="nucleotide sequence ID" value="NC_011959.1"/>
</dbReference>
<dbReference type="InterPro" id="IPR018303">
    <property type="entry name" value="ATPase_P-typ_P_site"/>
</dbReference>
<dbReference type="KEGG" id="tro:trd_1414"/>
<name>B9L2L2_THERP</name>
<evidence type="ECO:0000259" key="22">
    <source>
        <dbReference type="PROSITE" id="PS50846"/>
    </source>
</evidence>
<keyword evidence="18 21" id="KW-0472">Membrane</keyword>
<keyword evidence="8 21" id="KW-0479">Metal-binding</keyword>
<keyword evidence="15 21" id="KW-1133">Transmembrane helix</keyword>
<dbReference type="GO" id="GO:0043682">
    <property type="term" value="F:P-type divalent copper transporter activity"/>
    <property type="evidence" value="ECO:0007669"/>
    <property type="project" value="TreeGrafter"/>
</dbReference>
<dbReference type="InterPro" id="IPR023299">
    <property type="entry name" value="ATPase_P-typ_cyto_dom_N"/>
</dbReference>
<dbReference type="GO" id="GO:0005524">
    <property type="term" value="F:ATP binding"/>
    <property type="evidence" value="ECO:0007669"/>
    <property type="project" value="UniProtKB-UniRule"/>
</dbReference>
<keyword evidence="17" id="KW-0406">Ion transport</keyword>
<sequence>MSDPREQRRAESTPVVRLAIEGMTCASCVRRVERALASVPGVAEASVNLATEEAAVTLSRPDVAVEELTTAIERAGYHARPLATPPASEAEAAATVELAIEGMTCASCVRRVERALSQVPGVQEASVNLASERALVRYDPHTTSLDALIGAVEAAGYHAAIVPTIPAVAEASDEAEQRRARQLRRLRDEVILAWVLALPVVALNMFVPPSRWSSIVLLVATLPVWGYLGRRFHFAALHNLRHGQFTMDTLVSLGTSAAFFSSLASTLAALWAPHAHVGHTYYDVAAVVIAAILLGRYLEARARGQTTSAVRRLLGLQPKTARVRRGGREIEIPVHEVLPGDLVVVRPGERIPVDGFVIEGRSAVDESMLTGESLPVEKGPGDRVWGGTLNTTGTFVLQATAVGQATVLAQIVRLVQHAQGSKAPIQSLVDRVASVFVQAVIVIALLTFAGWWLVTGDPLRGLLPAVAVLVIACPCAMGLATPTAVIVGTGRGAELGVLVKRAEVFERMERLTTIVLDKTGTLTLGRPTVTDVIPVAGWSAEELLRLAAAAESRSEHPLARAVIEAALENDSTVPSVERFEAFPGRGVEALVAERMLLVGTMRFLQERGVTVEPASEDAAALEAAGKTVIAVAVDGTLAGLIGLADRPRPEAPTVVRALRDRGLRVVLLTGDNERTARSIARAVGIDEVRANVLPDQKASVIRALQEEGQIVGMVGDGINDAPALAQADVGIAMGSGTDVALEAGDVVLVRPDLHGILVALELARRTLATIRWNLFWAFAYNTVLIPVAAAGLLNPMLAGLAMALSSVFVVSNSLRLRRFTPAGWEGRETGRIGAESSVLAAR</sequence>
<dbReference type="Gene3D" id="3.40.50.1000">
    <property type="entry name" value="HAD superfamily/HAD-like"/>
    <property type="match status" value="1"/>
</dbReference>
<evidence type="ECO:0000256" key="10">
    <source>
        <dbReference type="ARBA" id="ARBA00022741"/>
    </source>
</evidence>
<dbReference type="InterPro" id="IPR027256">
    <property type="entry name" value="P-typ_ATPase_IB"/>
</dbReference>
<evidence type="ECO:0000256" key="9">
    <source>
        <dbReference type="ARBA" id="ARBA00022737"/>
    </source>
</evidence>
<keyword evidence="7 21" id="KW-0812">Transmembrane</keyword>
<feature type="transmembrane region" description="Helical" evidence="21">
    <location>
        <begin position="466"/>
        <end position="487"/>
    </location>
</feature>
<gene>
    <name evidence="23" type="ordered locus">trd_1414</name>
</gene>
<feature type="transmembrane region" description="Helical" evidence="21">
    <location>
        <begin position="212"/>
        <end position="229"/>
    </location>
</feature>
<feature type="transmembrane region" description="Helical" evidence="21">
    <location>
        <begin position="772"/>
        <end position="790"/>
    </location>
</feature>
<keyword evidence="9" id="KW-0677">Repeat</keyword>
<proteinExistence type="inferred from homology"/>
<keyword evidence="11" id="KW-0187">Copper transport</keyword>
<dbReference type="eggNOG" id="COG2217">
    <property type="taxonomic scope" value="Bacteria"/>
</dbReference>
<dbReference type="NCBIfam" id="TIGR00003">
    <property type="entry name" value="copper ion binding protein"/>
    <property type="match status" value="2"/>
</dbReference>
<dbReference type="InterPro" id="IPR017969">
    <property type="entry name" value="Heavy-metal-associated_CS"/>
</dbReference>
<dbReference type="Gene3D" id="3.30.70.100">
    <property type="match status" value="2"/>
</dbReference>
<dbReference type="OrthoDB" id="135399at2"/>
<dbReference type="Proteomes" id="UP000000447">
    <property type="component" value="Chromosome"/>
</dbReference>
<keyword evidence="23" id="KW-0378">Hydrolase</keyword>
<keyword evidence="12 21" id="KW-0067">ATP-binding</keyword>
<evidence type="ECO:0000313" key="23">
    <source>
        <dbReference type="EMBL" id="ACM04517.1"/>
    </source>
</evidence>
<dbReference type="NCBIfam" id="TIGR01511">
    <property type="entry name" value="ATPase-IB1_Cu"/>
    <property type="match status" value="1"/>
</dbReference>
<dbReference type="PROSITE" id="PS01047">
    <property type="entry name" value="HMA_1"/>
    <property type="match status" value="2"/>
</dbReference>
<dbReference type="InterPro" id="IPR036163">
    <property type="entry name" value="HMA_dom_sf"/>
</dbReference>
<dbReference type="Pfam" id="PF00702">
    <property type="entry name" value="Hydrolase"/>
    <property type="match status" value="1"/>
</dbReference>
<evidence type="ECO:0000256" key="16">
    <source>
        <dbReference type="ARBA" id="ARBA00023008"/>
    </source>
</evidence>
<dbReference type="STRING" id="309801.trd_1414"/>
<feature type="transmembrane region" description="Helical" evidence="21">
    <location>
        <begin position="432"/>
        <end position="454"/>
    </location>
</feature>
<dbReference type="SUPFAM" id="SSF81653">
    <property type="entry name" value="Calcium ATPase, transduction domain A"/>
    <property type="match status" value="1"/>
</dbReference>
<feature type="transmembrane region" description="Helical" evidence="21">
    <location>
        <begin position="279"/>
        <end position="298"/>
    </location>
</feature>
<organism evidence="23 24">
    <name type="scientific">Thermomicrobium roseum (strain ATCC 27502 / DSM 5159 / P-2)</name>
    <dbReference type="NCBI Taxonomy" id="309801"/>
    <lineage>
        <taxon>Bacteria</taxon>
        <taxon>Pseudomonadati</taxon>
        <taxon>Thermomicrobiota</taxon>
        <taxon>Thermomicrobia</taxon>
        <taxon>Thermomicrobiales</taxon>
        <taxon>Thermomicrobiaceae</taxon>
        <taxon>Thermomicrobium</taxon>
    </lineage>
</organism>
<dbReference type="GO" id="GO:0060003">
    <property type="term" value="P:copper ion export"/>
    <property type="evidence" value="ECO:0007669"/>
    <property type="project" value="UniProtKB-ARBA"/>
</dbReference>
<dbReference type="InterPro" id="IPR023214">
    <property type="entry name" value="HAD_sf"/>
</dbReference>
<dbReference type="SFLD" id="SFLDF00027">
    <property type="entry name" value="p-type_atpase"/>
    <property type="match status" value="1"/>
</dbReference>
<dbReference type="GO" id="GO:0140581">
    <property type="term" value="F:P-type monovalent copper transporter activity"/>
    <property type="evidence" value="ECO:0007669"/>
    <property type="project" value="UniProtKB-EC"/>
</dbReference>
<comment type="similarity">
    <text evidence="2 21">Belongs to the cation transport ATPase (P-type) (TC 3.A.3) family. Type IB subfamily.</text>
</comment>
<evidence type="ECO:0000256" key="3">
    <source>
        <dbReference type="ARBA" id="ARBA00012517"/>
    </source>
</evidence>
<evidence type="ECO:0000256" key="21">
    <source>
        <dbReference type="RuleBase" id="RU362081"/>
    </source>
</evidence>
<evidence type="ECO:0000256" key="6">
    <source>
        <dbReference type="ARBA" id="ARBA00022553"/>
    </source>
</evidence>
<dbReference type="Pfam" id="PF00122">
    <property type="entry name" value="E1-E2_ATPase"/>
    <property type="match status" value="1"/>
</dbReference>
<dbReference type="NCBIfam" id="TIGR01525">
    <property type="entry name" value="ATPase-IB_hvy"/>
    <property type="match status" value="1"/>
</dbReference>
<dbReference type="InterPro" id="IPR008250">
    <property type="entry name" value="ATPase_P-typ_transduc_dom_A_sf"/>
</dbReference>
<keyword evidence="5 21" id="KW-1003">Cell membrane</keyword>
<dbReference type="Gene3D" id="3.40.1110.10">
    <property type="entry name" value="Calcium-transporting ATPase, cytoplasmic domain N"/>
    <property type="match status" value="1"/>
</dbReference>
<dbReference type="FunFam" id="3.30.70.100:FF:000005">
    <property type="entry name" value="Copper-exporting P-type ATPase A"/>
    <property type="match status" value="2"/>
</dbReference>
<keyword evidence="10 21" id="KW-0547">Nucleotide-binding</keyword>
<reference evidence="23 24" key="1">
    <citation type="journal article" date="2009" name="PLoS ONE">
        <title>Complete genome sequence of the aerobic CO-oxidizing thermophile Thermomicrobium roseum.</title>
        <authorList>
            <person name="Wu D."/>
            <person name="Raymond J."/>
            <person name="Wu M."/>
            <person name="Chatterji S."/>
            <person name="Ren Q."/>
            <person name="Graham J.E."/>
            <person name="Bryant D.A."/>
            <person name="Robb F."/>
            <person name="Colman A."/>
            <person name="Tallon L.J."/>
            <person name="Badger J.H."/>
            <person name="Madupu R."/>
            <person name="Ward N.L."/>
            <person name="Eisen J.A."/>
        </authorList>
    </citation>
    <scope>NUCLEOTIDE SEQUENCE [LARGE SCALE GENOMIC DNA]</scope>
    <source>
        <strain evidence="24">ATCC 27502 / DSM 5159 / P-2</strain>
    </source>
</reference>
<feature type="transmembrane region" description="Helical" evidence="21">
    <location>
        <begin position="189"/>
        <end position="206"/>
    </location>
</feature>
<dbReference type="InterPro" id="IPR006121">
    <property type="entry name" value="HMA_dom"/>
</dbReference>
<evidence type="ECO:0000256" key="14">
    <source>
        <dbReference type="ARBA" id="ARBA00022967"/>
    </source>
</evidence>
<comment type="subcellular location">
    <subcellularLocation>
        <location evidence="1">Cell membrane</location>
        <topology evidence="1">Multi-pass membrane protein</topology>
    </subcellularLocation>
</comment>
<dbReference type="SUPFAM" id="SSF81665">
    <property type="entry name" value="Calcium ATPase, transmembrane domain M"/>
    <property type="match status" value="1"/>
</dbReference>
<dbReference type="FunFam" id="3.40.50.1000:FF:000144">
    <property type="entry name" value="copper-transporting ATPase 1 isoform X2"/>
    <property type="match status" value="1"/>
</dbReference>
<evidence type="ECO:0000256" key="18">
    <source>
        <dbReference type="ARBA" id="ARBA00023136"/>
    </source>
</evidence>
<dbReference type="InterPro" id="IPR006122">
    <property type="entry name" value="HMA_Cu_ion-bd"/>
</dbReference>
<keyword evidence="4" id="KW-0813">Transport</keyword>
<dbReference type="PRINTS" id="PR00942">
    <property type="entry name" value="CUATPASEI"/>
</dbReference>
<evidence type="ECO:0000256" key="2">
    <source>
        <dbReference type="ARBA" id="ARBA00006024"/>
    </source>
</evidence>
<dbReference type="GO" id="GO:0005507">
    <property type="term" value="F:copper ion binding"/>
    <property type="evidence" value="ECO:0007669"/>
    <property type="project" value="InterPro"/>
</dbReference>
<evidence type="ECO:0000256" key="15">
    <source>
        <dbReference type="ARBA" id="ARBA00022989"/>
    </source>
</evidence>
<evidence type="ECO:0000256" key="5">
    <source>
        <dbReference type="ARBA" id="ARBA00022475"/>
    </source>
</evidence>
<evidence type="ECO:0000256" key="11">
    <source>
        <dbReference type="ARBA" id="ARBA00022796"/>
    </source>
</evidence>
<evidence type="ECO:0000256" key="8">
    <source>
        <dbReference type="ARBA" id="ARBA00022723"/>
    </source>
</evidence>
<dbReference type="PRINTS" id="PR00119">
    <property type="entry name" value="CATATPASE"/>
</dbReference>
<dbReference type="InterPro" id="IPR059000">
    <property type="entry name" value="ATPase_P-type_domA"/>
</dbReference>
<dbReference type="PANTHER" id="PTHR43520">
    <property type="entry name" value="ATP7, ISOFORM B"/>
    <property type="match status" value="1"/>
</dbReference>
<dbReference type="NCBIfam" id="TIGR01494">
    <property type="entry name" value="ATPase_P-type"/>
    <property type="match status" value="1"/>
</dbReference>
<evidence type="ECO:0000256" key="4">
    <source>
        <dbReference type="ARBA" id="ARBA00022448"/>
    </source>
</evidence>
<feature type="domain" description="HMA" evidence="22">
    <location>
        <begin position="94"/>
        <end position="160"/>
    </location>
</feature>
<dbReference type="GO" id="GO:0055070">
    <property type="term" value="P:copper ion homeostasis"/>
    <property type="evidence" value="ECO:0007669"/>
    <property type="project" value="TreeGrafter"/>
</dbReference>
<evidence type="ECO:0000313" key="24">
    <source>
        <dbReference type="Proteomes" id="UP000000447"/>
    </source>
</evidence>
<protein>
    <recommendedName>
        <fullName evidence="3">P-type Cu(+) transporter</fullName>
        <ecNumber evidence="3">7.2.2.8</ecNumber>
    </recommendedName>
    <alternativeName>
        <fullName evidence="19">Cu(+)-exporting ATPase</fullName>
    </alternativeName>
</protein>
<dbReference type="GO" id="GO:0016887">
    <property type="term" value="F:ATP hydrolysis activity"/>
    <property type="evidence" value="ECO:0007669"/>
    <property type="project" value="InterPro"/>
</dbReference>
<dbReference type="FunFam" id="2.70.150.10:FF:000020">
    <property type="entry name" value="Copper-exporting P-type ATPase A"/>
    <property type="match status" value="1"/>
</dbReference>
<keyword evidence="13" id="KW-0460">Magnesium</keyword>
<keyword evidence="6" id="KW-0597">Phosphoprotein</keyword>
<accession>B9L2L2</accession>
<dbReference type="CDD" id="cd00371">
    <property type="entry name" value="HMA"/>
    <property type="match status" value="2"/>
</dbReference>
<dbReference type="SUPFAM" id="SSF55008">
    <property type="entry name" value="HMA, heavy metal-associated domain"/>
    <property type="match status" value="2"/>
</dbReference>
<dbReference type="EMBL" id="CP001275">
    <property type="protein sequence ID" value="ACM04517.1"/>
    <property type="molecule type" value="Genomic_DNA"/>
</dbReference>
<keyword evidence="14" id="KW-1278">Translocase</keyword>
<dbReference type="InterPro" id="IPR023298">
    <property type="entry name" value="ATPase_P-typ_TM_dom_sf"/>
</dbReference>
<dbReference type="SFLD" id="SFLDS00003">
    <property type="entry name" value="Haloacid_Dehalogenase"/>
    <property type="match status" value="1"/>
</dbReference>
<evidence type="ECO:0000256" key="17">
    <source>
        <dbReference type="ARBA" id="ARBA00023065"/>
    </source>
</evidence>
<evidence type="ECO:0000256" key="7">
    <source>
        <dbReference type="ARBA" id="ARBA00022692"/>
    </source>
</evidence>
<dbReference type="PRINTS" id="PR00943">
    <property type="entry name" value="CUATPASE"/>
</dbReference>